<dbReference type="SUPFAM" id="SSF82199">
    <property type="entry name" value="SET domain"/>
    <property type="match status" value="1"/>
</dbReference>
<name>A0A6G1HDN5_9PEZI</name>
<feature type="domain" description="SET" evidence="1">
    <location>
        <begin position="22"/>
        <end position="236"/>
    </location>
</feature>
<dbReference type="InterPro" id="IPR046341">
    <property type="entry name" value="SET_dom_sf"/>
</dbReference>
<protein>
    <submittedName>
        <fullName evidence="2">SET domain-containing protein</fullName>
    </submittedName>
</protein>
<dbReference type="AlphaFoldDB" id="A0A6G1HDN5"/>
<gene>
    <name evidence="2" type="ORF">K402DRAFT_443945</name>
</gene>
<keyword evidence="3" id="KW-1185">Reference proteome</keyword>
<dbReference type="InterPro" id="IPR050600">
    <property type="entry name" value="SETD3_SETD6_MTase"/>
</dbReference>
<proteinExistence type="predicted"/>
<dbReference type="Pfam" id="PF00856">
    <property type="entry name" value="SET"/>
    <property type="match status" value="1"/>
</dbReference>
<dbReference type="CDD" id="cd19177">
    <property type="entry name" value="SET_SETD4"/>
    <property type="match status" value="1"/>
</dbReference>
<evidence type="ECO:0000259" key="1">
    <source>
        <dbReference type="PROSITE" id="PS50280"/>
    </source>
</evidence>
<evidence type="ECO:0000313" key="2">
    <source>
        <dbReference type="EMBL" id="KAF1991184.1"/>
    </source>
</evidence>
<dbReference type="PANTHER" id="PTHR13271">
    <property type="entry name" value="UNCHARACTERIZED PUTATIVE METHYLTRANSFERASE"/>
    <property type="match status" value="1"/>
</dbReference>
<dbReference type="PROSITE" id="PS50280">
    <property type="entry name" value="SET"/>
    <property type="match status" value="1"/>
</dbReference>
<dbReference type="GO" id="GO:0016279">
    <property type="term" value="F:protein-lysine N-methyltransferase activity"/>
    <property type="evidence" value="ECO:0007669"/>
    <property type="project" value="InterPro"/>
</dbReference>
<organism evidence="2 3">
    <name type="scientific">Aulographum hederae CBS 113979</name>
    <dbReference type="NCBI Taxonomy" id="1176131"/>
    <lineage>
        <taxon>Eukaryota</taxon>
        <taxon>Fungi</taxon>
        <taxon>Dikarya</taxon>
        <taxon>Ascomycota</taxon>
        <taxon>Pezizomycotina</taxon>
        <taxon>Dothideomycetes</taxon>
        <taxon>Pleosporomycetidae</taxon>
        <taxon>Aulographales</taxon>
        <taxon>Aulographaceae</taxon>
    </lineage>
</organism>
<dbReference type="InterPro" id="IPR001214">
    <property type="entry name" value="SET_dom"/>
</dbReference>
<dbReference type="InterPro" id="IPR044429">
    <property type="entry name" value="SETD4_SET"/>
</dbReference>
<dbReference type="OrthoDB" id="341421at2759"/>
<accession>A0A6G1HDN5</accession>
<dbReference type="PANTHER" id="PTHR13271:SF137">
    <property type="entry name" value="SET DOMAIN-CONTAINING PROTEIN"/>
    <property type="match status" value="1"/>
</dbReference>
<dbReference type="EMBL" id="ML977140">
    <property type="protein sequence ID" value="KAF1991184.1"/>
    <property type="molecule type" value="Genomic_DNA"/>
</dbReference>
<reference evidence="2" key="1">
    <citation type="journal article" date="2020" name="Stud. Mycol.">
        <title>101 Dothideomycetes genomes: a test case for predicting lifestyles and emergence of pathogens.</title>
        <authorList>
            <person name="Haridas S."/>
            <person name="Albert R."/>
            <person name="Binder M."/>
            <person name="Bloem J."/>
            <person name="Labutti K."/>
            <person name="Salamov A."/>
            <person name="Andreopoulos B."/>
            <person name="Baker S."/>
            <person name="Barry K."/>
            <person name="Bills G."/>
            <person name="Bluhm B."/>
            <person name="Cannon C."/>
            <person name="Castanera R."/>
            <person name="Culley D."/>
            <person name="Daum C."/>
            <person name="Ezra D."/>
            <person name="Gonzalez J."/>
            <person name="Henrissat B."/>
            <person name="Kuo A."/>
            <person name="Liang C."/>
            <person name="Lipzen A."/>
            <person name="Lutzoni F."/>
            <person name="Magnuson J."/>
            <person name="Mondo S."/>
            <person name="Nolan M."/>
            <person name="Ohm R."/>
            <person name="Pangilinan J."/>
            <person name="Park H.-J."/>
            <person name="Ramirez L."/>
            <person name="Alfaro M."/>
            <person name="Sun H."/>
            <person name="Tritt A."/>
            <person name="Yoshinaga Y."/>
            <person name="Zwiers L.-H."/>
            <person name="Turgeon B."/>
            <person name="Goodwin S."/>
            <person name="Spatafora J."/>
            <person name="Crous P."/>
            <person name="Grigoriev I."/>
        </authorList>
    </citation>
    <scope>NUCLEOTIDE SEQUENCE</scope>
    <source>
        <strain evidence="2">CBS 113979</strain>
    </source>
</reference>
<evidence type="ECO:0000313" key="3">
    <source>
        <dbReference type="Proteomes" id="UP000800041"/>
    </source>
</evidence>
<sequence>MTSMAEHEAFTAWSEEHGVEINGIAPAKLPGRGLGMVAQRPIKKGEILVSVPAKLLVTTASPLVRKYKLPSHCAPHGQLAAALTLSHDELDEGQKIWRATWPTRDDFQTTPLLWSAELQALLPEHAKQLLQKQKEKYRKDMGNLDNVIPQPKREVFLYYWLLVNSRCFYWVIPSPKRRRGPRPPKLAPDDCMALCPFADYFNHADHGCDFATNARKGWITCDRDYNEGEEVYVSYGNHNNDMLLAEYGFILEQNCWDEVMLDEAIMPRLSASQKELLEEYGFLGNYVLDNDQICHRSQAVLRVLLQPKGKSVRFLRGDDDGESEQGLVDELRVKVLREYKSTIEKRLETIMGMDGESMSQRVILTDRWKQILGLLEKRCVSGG</sequence>
<dbReference type="Proteomes" id="UP000800041">
    <property type="component" value="Unassembled WGS sequence"/>
</dbReference>
<dbReference type="Gene3D" id="3.90.1410.10">
    <property type="entry name" value="set domain protein methyltransferase, domain 1"/>
    <property type="match status" value="1"/>
</dbReference>